<dbReference type="AlphaFoldDB" id="M0MSX6"/>
<protein>
    <submittedName>
        <fullName evidence="1">Uncharacterized protein</fullName>
    </submittedName>
</protein>
<comment type="caution">
    <text evidence="1">The sequence shown here is derived from an EMBL/GenBank/DDBJ whole genome shotgun (WGS) entry which is preliminary data.</text>
</comment>
<dbReference type="eggNOG" id="ENOG502N5XH">
    <property type="taxonomic scope" value="Archaea"/>
</dbReference>
<accession>M0MSX6</accession>
<reference evidence="1 2" key="1">
    <citation type="journal article" date="2014" name="PLoS Genet.">
        <title>Phylogenetically driven sequencing of extremely halophilic archaea reveals strategies for static and dynamic osmo-response.</title>
        <authorList>
            <person name="Becker E.A."/>
            <person name="Seitzer P.M."/>
            <person name="Tritt A."/>
            <person name="Larsen D."/>
            <person name="Krusor M."/>
            <person name="Yao A.I."/>
            <person name="Wu D."/>
            <person name="Madern D."/>
            <person name="Eisen J.A."/>
            <person name="Darling A.E."/>
            <person name="Facciotti M.T."/>
        </authorList>
    </citation>
    <scope>NUCLEOTIDE SEQUENCE [LARGE SCALE GENOMIC DNA]</scope>
    <source>
        <strain evidence="1 2">JCM 13552</strain>
    </source>
</reference>
<dbReference type="EMBL" id="AOMF01000192">
    <property type="protein sequence ID" value="EMA48448.1"/>
    <property type="molecule type" value="Genomic_DNA"/>
</dbReference>
<gene>
    <name evidence="1" type="ORF">C451_20420</name>
</gene>
<proteinExistence type="predicted"/>
<evidence type="ECO:0000313" key="2">
    <source>
        <dbReference type="Proteomes" id="UP000011680"/>
    </source>
</evidence>
<dbReference type="Proteomes" id="UP000011680">
    <property type="component" value="Unassembled WGS sequence"/>
</dbReference>
<keyword evidence="2" id="KW-1185">Reference proteome</keyword>
<dbReference type="STRING" id="1227457.C451_20420"/>
<sequence length="73" mass="8196">MTDRALVGCSADEDVPDVLGVDIGVFTEVDIDLLIESVDEKVKHLLFCEFVGCLVRSHQPTKQPVHLTHFVRY</sequence>
<name>M0MSX6_9EURY</name>
<organism evidence="1 2">
    <name type="scientific">Halococcus thailandensis JCM 13552</name>
    <dbReference type="NCBI Taxonomy" id="1227457"/>
    <lineage>
        <taxon>Archaea</taxon>
        <taxon>Methanobacteriati</taxon>
        <taxon>Methanobacteriota</taxon>
        <taxon>Stenosarchaea group</taxon>
        <taxon>Halobacteria</taxon>
        <taxon>Halobacteriales</taxon>
        <taxon>Halococcaceae</taxon>
        <taxon>Halococcus</taxon>
    </lineage>
</organism>
<evidence type="ECO:0000313" key="1">
    <source>
        <dbReference type="EMBL" id="EMA48448.1"/>
    </source>
</evidence>